<dbReference type="AlphaFoldDB" id="A0AA88P3S1"/>
<dbReference type="Pfam" id="PF09738">
    <property type="entry name" value="LRRFIP"/>
    <property type="match status" value="2"/>
</dbReference>
<keyword evidence="2 3" id="KW-0175">Coiled coil</keyword>
<feature type="coiled-coil region" evidence="3">
    <location>
        <begin position="114"/>
        <end position="373"/>
    </location>
</feature>
<dbReference type="GO" id="GO:0000981">
    <property type="term" value="F:DNA-binding transcription factor activity, RNA polymerase II-specific"/>
    <property type="evidence" value="ECO:0007669"/>
    <property type="project" value="TreeGrafter"/>
</dbReference>
<evidence type="ECO:0000313" key="6">
    <source>
        <dbReference type="Proteomes" id="UP001187315"/>
    </source>
</evidence>
<evidence type="ECO:0000256" key="4">
    <source>
        <dbReference type="SAM" id="MobiDB-lite"/>
    </source>
</evidence>
<dbReference type="PANTHER" id="PTHR19212">
    <property type="entry name" value="LEUCINE RICH REPEAT IN FLII INTERACTING PROTEIN"/>
    <property type="match status" value="1"/>
</dbReference>
<evidence type="ECO:0000256" key="1">
    <source>
        <dbReference type="ARBA" id="ARBA00008275"/>
    </source>
</evidence>
<comment type="caution">
    <text evidence="5">The sequence shown here is derived from an EMBL/GenBank/DDBJ whole genome shotgun (WGS) entry which is preliminary data.</text>
</comment>
<protein>
    <submittedName>
        <fullName evidence="5">Uncharacterized protein</fullName>
    </submittedName>
</protein>
<gene>
    <name evidence="5" type="ORF">Q7C36_001524</name>
</gene>
<sequence>MDKFLSVFRAYSPERPLRPLLLATGAAAAAAGIYYLVKWTDGNKTTANPEDTSDPGDPVCNGATEPALVRLTEVVQDQMKECEREQEAHSRLQLHYHEMMETLTNSETVLKASLGEVEEKHQKALETITQLEQEKSNLTYQVKTLQNTMQDMGNQLFYTHMQCEELKNKCEKEQEAQRLLNFEYQEMMETLTNSETVLKASLAEAEKKHQKAEKKHQKAVKTITQLRKEKFNLRDQMKTLRNTMQYMGNQLFYTHLQCDELKKKCERVQKANRLLKSKYQGMMETLTNSETLLKASLAEAEEKHQKAEEKHQKAVETINQLKQAKSNLTDQVKSLQDTVKDGENQLCDTQLQCDELKNECEQEQEAHRLMKSEYQEMMETLTKSEKLLKKTGKSLGSKEIESNVAQSGSSSESAL</sequence>
<evidence type="ECO:0000313" key="5">
    <source>
        <dbReference type="EMBL" id="KAK2869653.1"/>
    </source>
</evidence>
<name>A0AA88P3S1_TACVA</name>
<organism evidence="5 6">
    <name type="scientific">Tachysurus vachellii</name>
    <name type="common">Darkbarbel catfish</name>
    <name type="synonym">Pelteobagrus vachellii</name>
    <dbReference type="NCBI Taxonomy" id="175792"/>
    <lineage>
        <taxon>Eukaryota</taxon>
        <taxon>Metazoa</taxon>
        <taxon>Chordata</taxon>
        <taxon>Craniata</taxon>
        <taxon>Vertebrata</taxon>
        <taxon>Euteleostomi</taxon>
        <taxon>Actinopterygii</taxon>
        <taxon>Neopterygii</taxon>
        <taxon>Teleostei</taxon>
        <taxon>Ostariophysi</taxon>
        <taxon>Siluriformes</taxon>
        <taxon>Bagridae</taxon>
        <taxon>Tachysurus</taxon>
    </lineage>
</organism>
<accession>A0AA88P3S1</accession>
<reference evidence="5" key="1">
    <citation type="submission" date="2023-08" db="EMBL/GenBank/DDBJ databases">
        <title>Pelteobagrus vachellii genome.</title>
        <authorList>
            <person name="Liu H."/>
        </authorList>
    </citation>
    <scope>NUCLEOTIDE SEQUENCE</scope>
    <source>
        <strain evidence="5">PRFRI_2022a</strain>
        <tissue evidence="5">Muscle</tissue>
    </source>
</reference>
<dbReference type="Proteomes" id="UP001187315">
    <property type="component" value="Unassembled WGS sequence"/>
</dbReference>
<dbReference type="Gene3D" id="1.20.5.4090">
    <property type="match status" value="4"/>
</dbReference>
<dbReference type="EMBL" id="JAVHJS010000001">
    <property type="protein sequence ID" value="KAK2869653.1"/>
    <property type="molecule type" value="Genomic_DNA"/>
</dbReference>
<dbReference type="InterPro" id="IPR019139">
    <property type="entry name" value="LRRFIP1/2"/>
</dbReference>
<evidence type="ECO:0000256" key="2">
    <source>
        <dbReference type="ARBA" id="ARBA00023054"/>
    </source>
</evidence>
<comment type="similarity">
    <text evidence="1">Belongs to the LRRFIP family.</text>
</comment>
<proteinExistence type="inferred from homology"/>
<dbReference type="GO" id="GO:0000978">
    <property type="term" value="F:RNA polymerase II cis-regulatory region sequence-specific DNA binding"/>
    <property type="evidence" value="ECO:0007669"/>
    <property type="project" value="TreeGrafter"/>
</dbReference>
<dbReference type="PANTHER" id="PTHR19212:SF5">
    <property type="entry name" value="LEUCINE-RICH REPEAT FLIGHTLESS-INTERACTING PROTEIN 1"/>
    <property type="match status" value="1"/>
</dbReference>
<feature type="compositionally biased region" description="Polar residues" evidence="4">
    <location>
        <begin position="403"/>
        <end position="415"/>
    </location>
</feature>
<feature type="region of interest" description="Disordered" evidence="4">
    <location>
        <begin position="383"/>
        <end position="415"/>
    </location>
</feature>
<keyword evidence="6" id="KW-1185">Reference proteome</keyword>
<evidence type="ECO:0000256" key="3">
    <source>
        <dbReference type="SAM" id="Coils"/>
    </source>
</evidence>